<dbReference type="KEGG" id="tasa:A1Q1_05910"/>
<comment type="caution">
    <text evidence="1">The sequence shown here is derived from an EMBL/GenBank/DDBJ whole genome shotgun (WGS) entry which is preliminary data.</text>
</comment>
<accession>J5SI68</accession>
<dbReference type="GeneID" id="25989422"/>
<gene>
    <name evidence="1" type="ORF">A1Q1_05910</name>
</gene>
<dbReference type="AlphaFoldDB" id="J5SI68"/>
<dbReference type="HOGENOM" id="CLU_2623753_0_0_1"/>
<organism evidence="1 2">
    <name type="scientific">Trichosporon asahii var. asahii (strain ATCC 90039 / CBS 2479 / JCM 2466 / KCTC 7840 / NBRC 103889/ NCYC 2677 / UAMH 7654)</name>
    <name type="common">Yeast</name>
    <dbReference type="NCBI Taxonomy" id="1186058"/>
    <lineage>
        <taxon>Eukaryota</taxon>
        <taxon>Fungi</taxon>
        <taxon>Dikarya</taxon>
        <taxon>Basidiomycota</taxon>
        <taxon>Agaricomycotina</taxon>
        <taxon>Tremellomycetes</taxon>
        <taxon>Trichosporonales</taxon>
        <taxon>Trichosporonaceae</taxon>
        <taxon>Trichosporon</taxon>
    </lineage>
</organism>
<evidence type="ECO:0000313" key="1">
    <source>
        <dbReference type="EMBL" id="EJT45761.1"/>
    </source>
</evidence>
<name>J5SI68_TRIAS</name>
<dbReference type="Proteomes" id="UP000002748">
    <property type="component" value="Unassembled WGS sequence"/>
</dbReference>
<sequence length="78" mass="8554">MHAPEANEGEERVVHIRALEVAHEPCDRDDGEVQRATGEGLGIDLELGQAEDGEGLQLRKELAEEVDCEAVLDPHAER</sequence>
<dbReference type="RefSeq" id="XP_014176594.1">
    <property type="nucleotide sequence ID" value="XM_014321119.1"/>
</dbReference>
<proteinExistence type="predicted"/>
<reference evidence="1 2" key="1">
    <citation type="journal article" date="2012" name="Eukaryot. Cell">
        <title>Draft genome sequence of CBS 2479, the standard type strain of Trichosporon asahii.</title>
        <authorList>
            <person name="Yang R.Y."/>
            <person name="Li H.T."/>
            <person name="Zhu H."/>
            <person name="Zhou G.P."/>
            <person name="Wang M."/>
            <person name="Wang L."/>
        </authorList>
    </citation>
    <scope>NUCLEOTIDE SEQUENCE [LARGE SCALE GENOMIC DNA]</scope>
    <source>
        <strain evidence="2">ATCC 90039 / CBS 2479 / JCM 2466 / KCTC 7840 / NCYC 2677 / UAMH 7654</strain>
    </source>
</reference>
<evidence type="ECO:0000313" key="2">
    <source>
        <dbReference type="Proteomes" id="UP000002748"/>
    </source>
</evidence>
<dbReference type="EMBL" id="ALBS01000322">
    <property type="protein sequence ID" value="EJT45761.1"/>
    <property type="molecule type" value="Genomic_DNA"/>
</dbReference>
<protein>
    <submittedName>
        <fullName evidence="1">Uncharacterized protein</fullName>
    </submittedName>
</protein>
<dbReference type="VEuPathDB" id="FungiDB:A1Q1_05910"/>